<dbReference type="Pfam" id="PF21982">
    <property type="entry name" value="RecX_HTH1"/>
    <property type="match status" value="1"/>
</dbReference>
<dbReference type="GO" id="GO:0006282">
    <property type="term" value="P:regulation of DNA repair"/>
    <property type="evidence" value="ECO:0007669"/>
    <property type="project" value="UniProtKB-UniRule"/>
</dbReference>
<keyword evidence="4 5" id="KW-0963">Cytoplasm</keyword>
<comment type="similarity">
    <text evidence="2 5">Belongs to the RecX family.</text>
</comment>
<name>A0A6M0P7C6_9BACI</name>
<evidence type="ECO:0000259" key="6">
    <source>
        <dbReference type="Pfam" id="PF02631"/>
    </source>
</evidence>
<evidence type="ECO:0000256" key="4">
    <source>
        <dbReference type="ARBA" id="ARBA00022490"/>
    </source>
</evidence>
<evidence type="ECO:0000259" key="7">
    <source>
        <dbReference type="Pfam" id="PF21981"/>
    </source>
</evidence>
<sequence>MPTITKISVQKNNPERYNIFLDGQYRFSVDEEVLARFQLLKGKEISSFELDHIMLQDDIRKGVNIAIQFLSFRMRSEKEIKDYLRKKEMDEAIIKEVIHKLYEQQYLNDLHFAISYVKTQVNTTRKGAKIIQLELQQKGINEAYIEEAMGYYDIDKQVEHALLLAEKYAKQHQKLSEKQLYQRIEQHLARKGYTFDVISRALKNLHVEKVEDEEWFALIRQAEKAHKRYQAFTGFLYEQKMKQSLYRKGFSLELIERYLREKEEQIEMGE</sequence>
<evidence type="ECO:0000256" key="3">
    <source>
        <dbReference type="ARBA" id="ARBA00018111"/>
    </source>
</evidence>
<dbReference type="InterPro" id="IPR053925">
    <property type="entry name" value="RecX_HTH_3rd"/>
</dbReference>
<dbReference type="InterPro" id="IPR053926">
    <property type="entry name" value="RecX_HTH_1st"/>
</dbReference>
<comment type="subcellular location">
    <subcellularLocation>
        <location evidence="1 5">Cytoplasm</location>
    </subcellularLocation>
</comment>
<gene>
    <name evidence="5 9" type="primary">recX</name>
    <name evidence="9" type="ORF">G4D61_09460</name>
</gene>
<feature type="domain" description="RecX third three-helical" evidence="7">
    <location>
        <begin position="212"/>
        <end position="259"/>
    </location>
</feature>
<protein>
    <recommendedName>
        <fullName evidence="3 5">Regulatory protein RecX</fullName>
    </recommendedName>
</protein>
<evidence type="ECO:0000259" key="8">
    <source>
        <dbReference type="Pfam" id="PF21982"/>
    </source>
</evidence>
<dbReference type="Gene3D" id="1.10.10.10">
    <property type="entry name" value="Winged helix-like DNA-binding domain superfamily/Winged helix DNA-binding domain"/>
    <property type="match status" value="4"/>
</dbReference>
<organism evidence="9 10">
    <name type="scientific">Heyndrickxia ginsengihumi</name>
    <dbReference type="NCBI Taxonomy" id="363870"/>
    <lineage>
        <taxon>Bacteria</taxon>
        <taxon>Bacillati</taxon>
        <taxon>Bacillota</taxon>
        <taxon>Bacilli</taxon>
        <taxon>Bacillales</taxon>
        <taxon>Bacillaceae</taxon>
        <taxon>Heyndrickxia</taxon>
    </lineage>
</organism>
<dbReference type="Proteomes" id="UP000476934">
    <property type="component" value="Unassembled WGS sequence"/>
</dbReference>
<reference evidence="9 10" key="1">
    <citation type="submission" date="2020-03" db="EMBL/GenBank/DDBJ databases">
        <title>Bacillus aquiflavi sp. nov., isolated from yellow water of strong flavor Chinese baijiu in Yibin region of China.</title>
        <authorList>
            <person name="Xie J."/>
        </authorList>
    </citation>
    <scope>NUCLEOTIDE SEQUENCE [LARGE SCALE GENOMIC DNA]</scope>
    <source>
        <strain evidence="9 10">Gsoil 114</strain>
    </source>
</reference>
<dbReference type="GO" id="GO:0005737">
    <property type="term" value="C:cytoplasm"/>
    <property type="evidence" value="ECO:0007669"/>
    <property type="project" value="UniProtKB-SubCell"/>
</dbReference>
<dbReference type="HAMAP" id="MF_01114">
    <property type="entry name" value="RecX"/>
    <property type="match status" value="1"/>
</dbReference>
<feature type="domain" description="RecX third three-helical" evidence="7">
    <location>
        <begin position="156"/>
        <end position="202"/>
    </location>
</feature>
<dbReference type="RefSeq" id="WP_163173792.1">
    <property type="nucleotide sequence ID" value="NZ_JAAIWK010000013.1"/>
</dbReference>
<evidence type="ECO:0000256" key="5">
    <source>
        <dbReference type="HAMAP-Rule" id="MF_01114"/>
    </source>
</evidence>
<dbReference type="InterPro" id="IPR003783">
    <property type="entry name" value="Regulatory_RecX"/>
</dbReference>
<dbReference type="Pfam" id="PF21981">
    <property type="entry name" value="RecX_HTH3"/>
    <property type="match status" value="2"/>
</dbReference>
<dbReference type="NCBIfam" id="NF010733">
    <property type="entry name" value="PRK14135.1"/>
    <property type="match status" value="1"/>
</dbReference>
<dbReference type="InterPro" id="IPR036388">
    <property type="entry name" value="WH-like_DNA-bd_sf"/>
</dbReference>
<evidence type="ECO:0000313" key="10">
    <source>
        <dbReference type="Proteomes" id="UP000476934"/>
    </source>
</evidence>
<evidence type="ECO:0000313" key="9">
    <source>
        <dbReference type="EMBL" id="NEY20185.1"/>
    </source>
</evidence>
<dbReference type="EMBL" id="JAAIWK010000013">
    <property type="protein sequence ID" value="NEY20185.1"/>
    <property type="molecule type" value="Genomic_DNA"/>
</dbReference>
<dbReference type="PANTHER" id="PTHR33602">
    <property type="entry name" value="REGULATORY PROTEIN RECX FAMILY PROTEIN"/>
    <property type="match status" value="1"/>
</dbReference>
<dbReference type="InterPro" id="IPR053924">
    <property type="entry name" value="RecX_HTH_2nd"/>
</dbReference>
<accession>A0A6M0P7C6</accession>
<feature type="domain" description="RecX second three-helical" evidence="6">
    <location>
        <begin position="108"/>
        <end position="149"/>
    </location>
</feature>
<dbReference type="Pfam" id="PF02631">
    <property type="entry name" value="RecX_HTH2"/>
    <property type="match status" value="1"/>
</dbReference>
<comment type="caution">
    <text evidence="9">The sequence shown here is derived from an EMBL/GenBank/DDBJ whole genome shotgun (WGS) entry which is preliminary data.</text>
</comment>
<evidence type="ECO:0000256" key="2">
    <source>
        <dbReference type="ARBA" id="ARBA00009695"/>
    </source>
</evidence>
<evidence type="ECO:0000256" key="1">
    <source>
        <dbReference type="ARBA" id="ARBA00004496"/>
    </source>
</evidence>
<comment type="function">
    <text evidence="5">Modulates RecA activity.</text>
</comment>
<keyword evidence="10" id="KW-1185">Reference proteome</keyword>
<dbReference type="PANTHER" id="PTHR33602:SF1">
    <property type="entry name" value="REGULATORY PROTEIN RECX FAMILY PROTEIN"/>
    <property type="match status" value="1"/>
</dbReference>
<proteinExistence type="inferred from homology"/>
<feature type="domain" description="RecX first three-helical" evidence="8">
    <location>
        <begin position="64"/>
        <end position="101"/>
    </location>
</feature>
<dbReference type="AlphaFoldDB" id="A0A6M0P7C6"/>